<evidence type="ECO:0000256" key="2">
    <source>
        <dbReference type="SAM" id="Phobius"/>
    </source>
</evidence>
<name>A0A7C4QQL5_9PLAN</name>
<evidence type="ECO:0000256" key="1">
    <source>
        <dbReference type="SAM" id="MobiDB-lite"/>
    </source>
</evidence>
<proteinExistence type="predicted"/>
<comment type="caution">
    <text evidence="3">The sequence shown here is derived from an EMBL/GenBank/DDBJ whole genome shotgun (WGS) entry which is preliminary data.</text>
</comment>
<sequence length="337" mass="36090">MEVAPIVPFGLLAVSLVLLLVIGAAAIVMAHWLLRQSAPGLRWVAVPMVIVAGAGALVLLFGGLYVVRLQPDQAAIVEQPFFATPAEPRSSAADSEWLRSPQSPRSLPAELAAESAVPTPPSATATDASVFPSPLVGGSDPAATDDRSQVQNAQAGAPDWVRAGSERRGEANYLVCASRQFSTVEEADADAKACLRELLLAEFRKVQASGVIRRPAVLDISRLIDGSVQDRYVETVQRDFGTFFAPMHRVWLRAEFSPAVHEALHAAHITAVQQGRLLVAGVVWAALLCLPLGVVSYGQLCRWVNCRRSRLLQAIVGTGVVGAWVAGFVLLQRLVIW</sequence>
<feature type="transmembrane region" description="Helical" evidence="2">
    <location>
        <begin position="277"/>
        <end position="299"/>
    </location>
</feature>
<reference evidence="3" key="1">
    <citation type="journal article" date="2020" name="mSystems">
        <title>Genome- and Community-Level Interaction Insights into Carbon Utilization and Element Cycling Functions of Hydrothermarchaeota in Hydrothermal Sediment.</title>
        <authorList>
            <person name="Zhou Z."/>
            <person name="Liu Y."/>
            <person name="Xu W."/>
            <person name="Pan J."/>
            <person name="Luo Z.H."/>
            <person name="Li M."/>
        </authorList>
    </citation>
    <scope>NUCLEOTIDE SEQUENCE [LARGE SCALE GENOMIC DNA]</scope>
    <source>
        <strain evidence="3">SpSt-508</strain>
    </source>
</reference>
<feature type="region of interest" description="Disordered" evidence="1">
    <location>
        <begin position="92"/>
        <end position="158"/>
    </location>
</feature>
<keyword evidence="2" id="KW-1133">Transmembrane helix</keyword>
<feature type="transmembrane region" description="Helical" evidence="2">
    <location>
        <begin position="46"/>
        <end position="67"/>
    </location>
</feature>
<gene>
    <name evidence="3" type="ORF">ENS64_17715</name>
</gene>
<dbReference type="AlphaFoldDB" id="A0A7C4QQL5"/>
<keyword evidence="2" id="KW-0812">Transmembrane</keyword>
<accession>A0A7C4QQL5</accession>
<evidence type="ECO:0000313" key="3">
    <source>
        <dbReference type="EMBL" id="HGT41087.1"/>
    </source>
</evidence>
<dbReference type="EMBL" id="DSVQ01000019">
    <property type="protein sequence ID" value="HGT41087.1"/>
    <property type="molecule type" value="Genomic_DNA"/>
</dbReference>
<feature type="transmembrane region" description="Helical" evidence="2">
    <location>
        <begin position="311"/>
        <end position="331"/>
    </location>
</feature>
<feature type="transmembrane region" description="Helical" evidence="2">
    <location>
        <begin position="6"/>
        <end position="34"/>
    </location>
</feature>
<organism evidence="3">
    <name type="scientific">Schlesneria paludicola</name>
    <dbReference type="NCBI Taxonomy" id="360056"/>
    <lineage>
        <taxon>Bacteria</taxon>
        <taxon>Pseudomonadati</taxon>
        <taxon>Planctomycetota</taxon>
        <taxon>Planctomycetia</taxon>
        <taxon>Planctomycetales</taxon>
        <taxon>Planctomycetaceae</taxon>
        <taxon>Schlesneria</taxon>
    </lineage>
</organism>
<keyword evidence="2" id="KW-0472">Membrane</keyword>
<protein>
    <submittedName>
        <fullName evidence="3">Uncharacterized protein</fullName>
    </submittedName>
</protein>